<proteinExistence type="inferred from homology"/>
<evidence type="ECO:0000313" key="6">
    <source>
        <dbReference type="Proteomes" id="UP001596972"/>
    </source>
</evidence>
<dbReference type="InterPro" id="IPR002104">
    <property type="entry name" value="Integrase_catalytic"/>
</dbReference>
<reference evidence="6" key="1">
    <citation type="journal article" date="2019" name="Int. J. Syst. Evol. Microbiol.">
        <title>The Global Catalogue of Microorganisms (GCM) 10K type strain sequencing project: providing services to taxonomists for standard genome sequencing and annotation.</title>
        <authorList>
            <consortium name="The Broad Institute Genomics Platform"/>
            <consortium name="The Broad Institute Genome Sequencing Center for Infectious Disease"/>
            <person name="Wu L."/>
            <person name="Ma J."/>
        </authorList>
    </citation>
    <scope>NUCLEOTIDE SEQUENCE [LARGE SCALE GENOMIC DNA]</scope>
    <source>
        <strain evidence="6">JCM 31202</strain>
    </source>
</reference>
<evidence type="ECO:0000256" key="2">
    <source>
        <dbReference type="ARBA" id="ARBA00023125"/>
    </source>
</evidence>
<dbReference type="InterPro" id="IPR050090">
    <property type="entry name" value="Tyrosine_recombinase_XerCD"/>
</dbReference>
<dbReference type="InterPro" id="IPR013762">
    <property type="entry name" value="Integrase-like_cat_sf"/>
</dbReference>
<dbReference type="InterPro" id="IPR011010">
    <property type="entry name" value="DNA_brk_join_enz"/>
</dbReference>
<keyword evidence="2" id="KW-0238">DNA-binding</keyword>
<evidence type="ECO:0000259" key="4">
    <source>
        <dbReference type="PROSITE" id="PS51898"/>
    </source>
</evidence>
<organism evidence="5 6">
    <name type="scientific">Actinomadura sediminis</name>
    <dbReference type="NCBI Taxonomy" id="1038904"/>
    <lineage>
        <taxon>Bacteria</taxon>
        <taxon>Bacillati</taxon>
        <taxon>Actinomycetota</taxon>
        <taxon>Actinomycetes</taxon>
        <taxon>Streptosporangiales</taxon>
        <taxon>Thermomonosporaceae</taxon>
        <taxon>Actinomadura</taxon>
    </lineage>
</organism>
<dbReference type="RefSeq" id="WP_378298955.1">
    <property type="nucleotide sequence ID" value="NZ_JBHTJA010000025.1"/>
</dbReference>
<dbReference type="SUPFAM" id="SSF56349">
    <property type="entry name" value="DNA breaking-rejoining enzymes"/>
    <property type="match status" value="1"/>
</dbReference>
<evidence type="ECO:0000256" key="1">
    <source>
        <dbReference type="ARBA" id="ARBA00008857"/>
    </source>
</evidence>
<keyword evidence="3" id="KW-0233">DNA recombination</keyword>
<sequence>MVKKKSLLRVDAGVPRQATSAPQGAEVDLDYYAQHLVTSNSRNGRPYSPGTIHNYLRCARLLVRWLDGRPLTAACDVATFNEFLRWYLAEHDVNGTAFVQRHLRNLFNWIEREEGVASPFRSRDLDTYTARKTKPKVLAREFINDLLATCASRSFYDVRDRAVIRLLLEGLRVGEVLAIRPEDVPPLTDPVLRVVPSKGELAYADGHGRRVLLALETARDLHRYVRARHRHPMAQSAPELWLGATHKPWEYDGVRQMLARRSRRAGYDAHATAHMFRHTFSHDWLDNGGSAENLMQRNGWTSVSMVQRYGKDMAENRAIEATRRMGPLY</sequence>
<dbReference type="PROSITE" id="PS51898">
    <property type="entry name" value="TYR_RECOMBINASE"/>
    <property type="match status" value="1"/>
</dbReference>
<dbReference type="EMBL" id="JBHTJA010000025">
    <property type="protein sequence ID" value="MFD0901746.1"/>
    <property type="molecule type" value="Genomic_DNA"/>
</dbReference>
<dbReference type="Gene3D" id="1.10.443.10">
    <property type="entry name" value="Intergrase catalytic core"/>
    <property type="match status" value="1"/>
</dbReference>
<dbReference type="Pfam" id="PF00589">
    <property type="entry name" value="Phage_integrase"/>
    <property type="match status" value="1"/>
</dbReference>
<gene>
    <name evidence="5" type="ORF">ACFQ11_15200</name>
</gene>
<dbReference type="PANTHER" id="PTHR30349">
    <property type="entry name" value="PHAGE INTEGRASE-RELATED"/>
    <property type="match status" value="1"/>
</dbReference>
<dbReference type="PANTHER" id="PTHR30349:SF41">
    <property type="entry name" value="INTEGRASE_RECOMBINASE PROTEIN MJ0367-RELATED"/>
    <property type="match status" value="1"/>
</dbReference>
<dbReference type="Proteomes" id="UP001596972">
    <property type="component" value="Unassembled WGS sequence"/>
</dbReference>
<protein>
    <submittedName>
        <fullName evidence="5">Tyrosine-type recombinase/integrase</fullName>
    </submittedName>
</protein>
<comment type="caution">
    <text evidence="5">The sequence shown here is derived from an EMBL/GenBank/DDBJ whole genome shotgun (WGS) entry which is preliminary data.</text>
</comment>
<dbReference type="CDD" id="cd00397">
    <property type="entry name" value="DNA_BRE_C"/>
    <property type="match status" value="1"/>
</dbReference>
<feature type="domain" description="Tyr recombinase" evidence="4">
    <location>
        <begin position="133"/>
        <end position="323"/>
    </location>
</feature>
<keyword evidence="6" id="KW-1185">Reference proteome</keyword>
<comment type="similarity">
    <text evidence="1">Belongs to the 'phage' integrase family.</text>
</comment>
<accession>A0ABW3EPL9</accession>
<evidence type="ECO:0000313" key="5">
    <source>
        <dbReference type="EMBL" id="MFD0901746.1"/>
    </source>
</evidence>
<name>A0ABW3EPL9_9ACTN</name>
<evidence type="ECO:0000256" key="3">
    <source>
        <dbReference type="ARBA" id="ARBA00023172"/>
    </source>
</evidence>